<dbReference type="AlphaFoldDB" id="A0A2I0AIS7"/>
<evidence type="ECO:0000313" key="2">
    <source>
        <dbReference type="Proteomes" id="UP000236161"/>
    </source>
</evidence>
<reference evidence="1 2" key="1">
    <citation type="journal article" date="2017" name="Nature">
        <title>The Apostasia genome and the evolution of orchids.</title>
        <authorList>
            <person name="Zhang G.Q."/>
            <person name="Liu K.W."/>
            <person name="Li Z."/>
            <person name="Lohaus R."/>
            <person name="Hsiao Y.Y."/>
            <person name="Niu S.C."/>
            <person name="Wang J.Y."/>
            <person name="Lin Y.C."/>
            <person name="Xu Q."/>
            <person name="Chen L.J."/>
            <person name="Yoshida K."/>
            <person name="Fujiwara S."/>
            <person name="Wang Z.W."/>
            <person name="Zhang Y.Q."/>
            <person name="Mitsuda N."/>
            <person name="Wang M."/>
            <person name="Liu G.H."/>
            <person name="Pecoraro L."/>
            <person name="Huang H.X."/>
            <person name="Xiao X.J."/>
            <person name="Lin M."/>
            <person name="Wu X.Y."/>
            <person name="Wu W.L."/>
            <person name="Chen Y.Y."/>
            <person name="Chang S.B."/>
            <person name="Sakamoto S."/>
            <person name="Ohme-Takagi M."/>
            <person name="Yagi M."/>
            <person name="Zeng S.J."/>
            <person name="Shen C.Y."/>
            <person name="Yeh C.M."/>
            <person name="Luo Y.B."/>
            <person name="Tsai W.C."/>
            <person name="Van de Peer Y."/>
            <person name="Liu Z.J."/>
        </authorList>
    </citation>
    <scope>NUCLEOTIDE SEQUENCE [LARGE SCALE GENOMIC DNA]</scope>
    <source>
        <strain evidence="2">cv. Shenzhen</strain>
        <tissue evidence="1">Stem</tissue>
    </source>
</reference>
<sequence length="53" mass="6024">MNSFMALILWKSLQPIYQKEVLILGCSFISTPAIIRGSDLSMRSEPQLETPRI</sequence>
<evidence type="ECO:0000313" key="1">
    <source>
        <dbReference type="EMBL" id="PKA55472.1"/>
    </source>
</evidence>
<accession>A0A2I0AIS7</accession>
<dbReference type="Proteomes" id="UP000236161">
    <property type="component" value="Unassembled WGS sequence"/>
</dbReference>
<organism evidence="1 2">
    <name type="scientific">Apostasia shenzhenica</name>
    <dbReference type="NCBI Taxonomy" id="1088818"/>
    <lineage>
        <taxon>Eukaryota</taxon>
        <taxon>Viridiplantae</taxon>
        <taxon>Streptophyta</taxon>
        <taxon>Embryophyta</taxon>
        <taxon>Tracheophyta</taxon>
        <taxon>Spermatophyta</taxon>
        <taxon>Magnoliopsida</taxon>
        <taxon>Liliopsida</taxon>
        <taxon>Asparagales</taxon>
        <taxon>Orchidaceae</taxon>
        <taxon>Apostasioideae</taxon>
        <taxon>Apostasia</taxon>
    </lineage>
</organism>
<dbReference type="EMBL" id="KZ451979">
    <property type="protein sequence ID" value="PKA55472.1"/>
    <property type="molecule type" value="Genomic_DNA"/>
</dbReference>
<keyword evidence="2" id="KW-1185">Reference proteome</keyword>
<name>A0A2I0AIS7_9ASPA</name>
<proteinExistence type="predicted"/>
<protein>
    <submittedName>
        <fullName evidence="1">Uncharacterized protein</fullName>
    </submittedName>
</protein>
<gene>
    <name evidence="1" type="ORF">AXF42_Ash006674</name>
</gene>